<evidence type="ECO:0000256" key="1">
    <source>
        <dbReference type="ARBA" id="ARBA00004123"/>
    </source>
</evidence>
<evidence type="ECO:0000256" key="2">
    <source>
        <dbReference type="ARBA" id="ARBA00022705"/>
    </source>
</evidence>
<organism evidence="8 9">
    <name type="scientific">Sporothrix epigloea</name>
    <dbReference type="NCBI Taxonomy" id="1892477"/>
    <lineage>
        <taxon>Eukaryota</taxon>
        <taxon>Fungi</taxon>
        <taxon>Dikarya</taxon>
        <taxon>Ascomycota</taxon>
        <taxon>Pezizomycotina</taxon>
        <taxon>Sordariomycetes</taxon>
        <taxon>Sordariomycetidae</taxon>
        <taxon>Ophiostomatales</taxon>
        <taxon>Ophiostomataceae</taxon>
        <taxon>Sporothrix</taxon>
    </lineage>
</organism>
<evidence type="ECO:0000256" key="5">
    <source>
        <dbReference type="ARBA" id="ARBA00042096"/>
    </source>
</evidence>
<proteinExistence type="predicted"/>
<dbReference type="InterPro" id="IPR009072">
    <property type="entry name" value="Histone-fold"/>
</dbReference>
<dbReference type="InterPro" id="IPR003958">
    <property type="entry name" value="CBFA_NFYB_domain"/>
</dbReference>
<feature type="region of interest" description="Disordered" evidence="6">
    <location>
        <begin position="241"/>
        <end position="324"/>
    </location>
</feature>
<feature type="domain" description="Transcription factor CBF/NF-Y/archaeal histone" evidence="7">
    <location>
        <begin position="75"/>
        <end position="138"/>
    </location>
</feature>
<feature type="region of interest" description="Disordered" evidence="6">
    <location>
        <begin position="201"/>
        <end position="228"/>
    </location>
</feature>
<name>A0ABP0DCM5_9PEZI</name>
<evidence type="ECO:0000256" key="3">
    <source>
        <dbReference type="ARBA" id="ARBA00023242"/>
    </source>
</evidence>
<dbReference type="PANTHER" id="PTHR46172">
    <property type="entry name" value="DNA POLYMERASE EPSILON SUBUNIT 3"/>
    <property type="match status" value="1"/>
</dbReference>
<dbReference type="CDD" id="cd22928">
    <property type="entry name" value="HFD_POLE3_DPB4"/>
    <property type="match status" value="1"/>
</dbReference>
<evidence type="ECO:0000259" key="7">
    <source>
        <dbReference type="Pfam" id="PF00808"/>
    </source>
</evidence>
<comment type="caution">
    <text evidence="8">The sequence shown here is derived from an EMBL/GenBank/DDBJ whole genome shotgun (WGS) entry which is preliminary data.</text>
</comment>
<dbReference type="Proteomes" id="UP001642502">
    <property type="component" value="Unassembled WGS sequence"/>
</dbReference>
<keyword evidence="2" id="KW-0235">DNA replication</keyword>
<evidence type="ECO:0000256" key="4">
    <source>
        <dbReference type="ARBA" id="ARBA00039775"/>
    </source>
</evidence>
<keyword evidence="3" id="KW-0539">Nucleus</keyword>
<sequence>MPLRNSDATAADSDELRLGTTTSQAPNPNDMASSPDSPRQSRTADVRPSNAEKEKETSKPRNSDAVAIEIKDLHMPRSIITRLAKGVLPPNTQIQGSAITGMSKSATVFISHLANAANTLTTNAGKKTIMPSDVFAALDDIEFGFMREHLEAEFAKFSHIQTSKRSDYRKRVAAAKKASSGEDADSSAVGADAEAEAAQLLTASPPTGKSATTDGSDAPPQAKKAKRTYEAVVAIGGEADDRGGVLAGKTDNDANDVDEEELEMAEEEDDVDEDEEEEGEEEDEADLGDEEEEEEEEEEEVADDMEDREDAADDDEALDSDGSE</sequence>
<evidence type="ECO:0000256" key="6">
    <source>
        <dbReference type="SAM" id="MobiDB-lite"/>
    </source>
</evidence>
<dbReference type="SUPFAM" id="SSF47113">
    <property type="entry name" value="Histone-fold"/>
    <property type="match status" value="1"/>
</dbReference>
<evidence type="ECO:0000313" key="9">
    <source>
        <dbReference type="Proteomes" id="UP001642502"/>
    </source>
</evidence>
<dbReference type="EMBL" id="CAWUON010000015">
    <property type="protein sequence ID" value="CAK7265897.1"/>
    <property type="molecule type" value="Genomic_DNA"/>
</dbReference>
<feature type="compositionally biased region" description="Acidic residues" evidence="6">
    <location>
        <begin position="253"/>
        <end position="324"/>
    </location>
</feature>
<feature type="compositionally biased region" description="Polar residues" evidence="6">
    <location>
        <begin position="19"/>
        <end position="41"/>
    </location>
</feature>
<keyword evidence="9" id="KW-1185">Reference proteome</keyword>
<reference evidence="8 9" key="1">
    <citation type="submission" date="2024-01" db="EMBL/GenBank/DDBJ databases">
        <authorList>
            <person name="Allen C."/>
            <person name="Tagirdzhanova G."/>
        </authorList>
    </citation>
    <scope>NUCLEOTIDE SEQUENCE [LARGE SCALE GENOMIC DNA]</scope>
    <source>
        <strain evidence="8 9">CBS 119000</strain>
    </source>
</reference>
<dbReference type="InterPro" id="IPR051377">
    <property type="entry name" value="DNA_Pol-Epsilon_Subunit"/>
</dbReference>
<dbReference type="Pfam" id="PF00808">
    <property type="entry name" value="CBFD_NFYB_HMF"/>
    <property type="match status" value="1"/>
</dbReference>
<accession>A0ABP0DCM5</accession>
<feature type="region of interest" description="Disordered" evidence="6">
    <location>
        <begin position="1"/>
        <end position="65"/>
    </location>
</feature>
<protein>
    <recommendedName>
        <fullName evidence="4">DNA polymerase epsilon subunit D</fullName>
    </recommendedName>
    <alternativeName>
        <fullName evidence="5">DNA polymerase II subunit D</fullName>
    </alternativeName>
</protein>
<feature type="compositionally biased region" description="Polar residues" evidence="6">
    <location>
        <begin position="201"/>
        <end position="215"/>
    </location>
</feature>
<dbReference type="PANTHER" id="PTHR46172:SF1">
    <property type="entry name" value="DNA POLYMERASE EPSILON SUBUNIT 3"/>
    <property type="match status" value="1"/>
</dbReference>
<evidence type="ECO:0000313" key="8">
    <source>
        <dbReference type="EMBL" id="CAK7265897.1"/>
    </source>
</evidence>
<gene>
    <name evidence="8" type="ORF">SEPCBS119000_001742</name>
</gene>
<feature type="compositionally biased region" description="Basic and acidic residues" evidence="6">
    <location>
        <begin position="42"/>
        <end position="62"/>
    </location>
</feature>
<comment type="subcellular location">
    <subcellularLocation>
        <location evidence="1">Nucleus</location>
    </subcellularLocation>
</comment>
<dbReference type="Gene3D" id="1.10.20.10">
    <property type="entry name" value="Histone, subunit A"/>
    <property type="match status" value="1"/>
</dbReference>